<feature type="transmembrane region" description="Helical" evidence="10">
    <location>
        <begin position="123"/>
        <end position="144"/>
    </location>
</feature>
<dbReference type="PANTHER" id="PTHR30309:SF0">
    <property type="entry name" value="GLYCEROL-3-PHOSPHATE ACYLTRANSFERASE-RELATED"/>
    <property type="match status" value="1"/>
</dbReference>
<dbReference type="UniPathway" id="UPA00085"/>
<gene>
    <name evidence="10" type="primary">plsY</name>
    <name evidence="11" type="ORF">KR51_00001500</name>
</gene>
<comment type="pathway">
    <text evidence="10">Lipid metabolism; phospholipid metabolism.</text>
</comment>
<keyword evidence="4 10" id="KW-0812">Transmembrane</keyword>
<evidence type="ECO:0000256" key="6">
    <source>
        <dbReference type="ARBA" id="ARBA00023098"/>
    </source>
</evidence>
<evidence type="ECO:0000256" key="2">
    <source>
        <dbReference type="ARBA" id="ARBA00022516"/>
    </source>
</evidence>
<evidence type="ECO:0000313" key="12">
    <source>
        <dbReference type="Proteomes" id="UP000016960"/>
    </source>
</evidence>
<dbReference type="InParanoid" id="U5DF29"/>
<evidence type="ECO:0000256" key="4">
    <source>
        <dbReference type="ARBA" id="ARBA00022692"/>
    </source>
</evidence>
<dbReference type="Proteomes" id="UP000016960">
    <property type="component" value="Unassembled WGS sequence"/>
</dbReference>
<evidence type="ECO:0000313" key="11">
    <source>
        <dbReference type="EMBL" id="ERN43088.1"/>
    </source>
</evidence>
<keyword evidence="3 10" id="KW-0808">Transferase</keyword>
<dbReference type="eggNOG" id="COG0344">
    <property type="taxonomic scope" value="Bacteria"/>
</dbReference>
<name>U5DF29_9CHRO</name>
<evidence type="ECO:0000256" key="7">
    <source>
        <dbReference type="ARBA" id="ARBA00023136"/>
    </source>
</evidence>
<keyword evidence="6 10" id="KW-0443">Lipid metabolism</keyword>
<comment type="similarity">
    <text evidence="10">Belongs to the PlsY family.</text>
</comment>
<dbReference type="GO" id="GO:0008654">
    <property type="term" value="P:phospholipid biosynthetic process"/>
    <property type="evidence" value="ECO:0007669"/>
    <property type="project" value="UniProtKB-UniRule"/>
</dbReference>
<keyword evidence="12" id="KW-1185">Reference proteome</keyword>
<dbReference type="NCBIfam" id="TIGR00023">
    <property type="entry name" value="glycerol-3-phosphate 1-O-acyltransferase PlsY"/>
    <property type="match status" value="1"/>
</dbReference>
<dbReference type="STRING" id="582515.KR51_00001500"/>
<comment type="subcellular location">
    <subcellularLocation>
        <location evidence="10">Cell membrane</location>
        <topology evidence="10">Multi-pass membrane protein</topology>
    </subcellularLocation>
</comment>
<feature type="transmembrane region" description="Helical" evidence="10">
    <location>
        <begin position="6"/>
        <end position="27"/>
    </location>
</feature>
<dbReference type="PANTHER" id="PTHR30309">
    <property type="entry name" value="INNER MEMBRANE PROTEIN YGIH"/>
    <property type="match status" value="1"/>
</dbReference>
<dbReference type="SMART" id="SM01207">
    <property type="entry name" value="G3P_acyltransf"/>
    <property type="match status" value="1"/>
</dbReference>
<dbReference type="Pfam" id="PF02660">
    <property type="entry name" value="G3P_acyltransf"/>
    <property type="match status" value="1"/>
</dbReference>
<dbReference type="FunCoup" id="U5DF29">
    <property type="interactions" value="191"/>
</dbReference>
<feature type="transmembrane region" description="Helical" evidence="10">
    <location>
        <begin position="89"/>
        <end position="111"/>
    </location>
</feature>
<dbReference type="GO" id="GO:0043772">
    <property type="term" value="F:acyl-phosphate glycerol-3-phosphate acyltransferase activity"/>
    <property type="evidence" value="ECO:0007669"/>
    <property type="project" value="UniProtKB-UniRule"/>
</dbReference>
<evidence type="ECO:0000256" key="5">
    <source>
        <dbReference type="ARBA" id="ARBA00022989"/>
    </source>
</evidence>
<protein>
    <recommendedName>
        <fullName evidence="10">Glycerol-3-phosphate acyltransferase</fullName>
    </recommendedName>
    <alternativeName>
        <fullName evidence="10">Acyl-PO4 G3P acyltransferase</fullName>
    </alternativeName>
    <alternativeName>
        <fullName evidence="10">Acyl-phosphate--glycerol-3-phosphate acyltransferase</fullName>
    </alternativeName>
    <alternativeName>
        <fullName evidence="10">G3P acyltransferase</fullName>
        <shortName evidence="10">GPAT</shortName>
        <ecNumber evidence="10">2.3.1.275</ecNumber>
    </alternativeName>
    <alternativeName>
        <fullName evidence="10">Lysophosphatidic acid synthase</fullName>
        <shortName evidence="10">LPA synthase</shortName>
    </alternativeName>
</protein>
<organism evidence="11 12">
    <name type="scientific">Rubidibacter lacunae KORDI 51-2</name>
    <dbReference type="NCBI Taxonomy" id="582515"/>
    <lineage>
        <taxon>Bacteria</taxon>
        <taxon>Bacillati</taxon>
        <taxon>Cyanobacteriota</taxon>
        <taxon>Cyanophyceae</taxon>
        <taxon>Oscillatoriophycideae</taxon>
        <taxon>Chroococcales</taxon>
        <taxon>Aphanothecaceae</taxon>
        <taxon>Rubidibacter</taxon>
    </lineage>
</organism>
<keyword evidence="1 10" id="KW-1003">Cell membrane</keyword>
<dbReference type="AlphaFoldDB" id="U5DF29"/>
<dbReference type="InterPro" id="IPR003811">
    <property type="entry name" value="G3P_acylTferase_PlsY"/>
</dbReference>
<sequence length="211" mass="21888">MLVYLTIAGLMVAAYLLGSVPSGYLAGRWLRGIDIREYGSGSIGATNVLRTLGTGAGVGVLASDVIKGALAIWLVRWSFGSFPALPTNWLPWIVVVAALLAVLGHSKSLWLNFSGGKSVATSLGALLVMVPPVALGGLAAFALVLALTRIVSLGSMLGAVAAICTAFALHKPLPYLLFVSVAGGYVLLRHRANIERLLAGTEPRLGQKAAQ</sequence>
<comment type="catalytic activity">
    <reaction evidence="10">
        <text>an acyl phosphate + sn-glycerol 3-phosphate = a 1-acyl-sn-glycero-3-phosphate + phosphate</text>
        <dbReference type="Rhea" id="RHEA:34075"/>
        <dbReference type="ChEBI" id="CHEBI:43474"/>
        <dbReference type="ChEBI" id="CHEBI:57597"/>
        <dbReference type="ChEBI" id="CHEBI:57970"/>
        <dbReference type="ChEBI" id="CHEBI:59918"/>
        <dbReference type="EC" id="2.3.1.275"/>
    </reaction>
</comment>
<dbReference type="OrthoDB" id="9777124at2"/>
<dbReference type="HAMAP" id="MF_01043">
    <property type="entry name" value="PlsY"/>
    <property type="match status" value="1"/>
</dbReference>
<feature type="transmembrane region" description="Helical" evidence="10">
    <location>
        <begin position="48"/>
        <end position="74"/>
    </location>
</feature>
<evidence type="ECO:0000256" key="9">
    <source>
        <dbReference type="ARBA" id="ARBA00023264"/>
    </source>
</evidence>
<dbReference type="PATRIC" id="fig|582515.4.peg.171"/>
<reference evidence="11 12" key="1">
    <citation type="submission" date="2013-05" db="EMBL/GenBank/DDBJ databases">
        <title>Draft genome sequence of Rubidibacter lacunae KORDI 51-2.</title>
        <authorList>
            <person name="Choi D.H."/>
            <person name="Noh J.H."/>
            <person name="Kwon K.-K."/>
            <person name="Lee J.-H."/>
            <person name="Ryu J.-Y."/>
        </authorList>
    </citation>
    <scope>NUCLEOTIDE SEQUENCE [LARGE SCALE GENOMIC DNA]</scope>
    <source>
        <strain evidence="11 12">KORDI 51-2</strain>
    </source>
</reference>
<evidence type="ECO:0000256" key="1">
    <source>
        <dbReference type="ARBA" id="ARBA00022475"/>
    </source>
</evidence>
<evidence type="ECO:0000256" key="3">
    <source>
        <dbReference type="ARBA" id="ARBA00022679"/>
    </source>
</evidence>
<dbReference type="EMBL" id="ASSJ01000003">
    <property type="protein sequence ID" value="ERN43088.1"/>
    <property type="molecule type" value="Genomic_DNA"/>
</dbReference>
<keyword evidence="8 10" id="KW-0594">Phospholipid biosynthesis</keyword>
<keyword evidence="5 10" id="KW-1133">Transmembrane helix</keyword>
<comment type="function">
    <text evidence="10">Catalyzes the transfer of an acyl group from acyl-phosphate (acyl-PO(4)) to glycerol-3-phosphate (G3P) to form lysophosphatidic acid (LPA). This enzyme utilizes acyl-phosphate as fatty acyl donor, but not acyl-CoA or acyl-ACP.</text>
</comment>
<dbReference type="GO" id="GO:0005886">
    <property type="term" value="C:plasma membrane"/>
    <property type="evidence" value="ECO:0007669"/>
    <property type="project" value="UniProtKB-SubCell"/>
</dbReference>
<proteinExistence type="inferred from homology"/>
<accession>U5DF29</accession>
<keyword evidence="9 10" id="KW-1208">Phospholipid metabolism</keyword>
<dbReference type="RefSeq" id="WP_022603841.1">
    <property type="nucleotide sequence ID" value="NZ_ASSJ01000003.1"/>
</dbReference>
<keyword evidence="11" id="KW-0012">Acyltransferase</keyword>
<comment type="caution">
    <text evidence="11">The sequence shown here is derived from an EMBL/GenBank/DDBJ whole genome shotgun (WGS) entry which is preliminary data.</text>
</comment>
<evidence type="ECO:0000256" key="8">
    <source>
        <dbReference type="ARBA" id="ARBA00023209"/>
    </source>
</evidence>
<keyword evidence="7 10" id="KW-0472">Membrane</keyword>
<keyword evidence="2 10" id="KW-0444">Lipid biosynthesis</keyword>
<dbReference type="EC" id="2.3.1.275" evidence="10"/>
<evidence type="ECO:0000256" key="10">
    <source>
        <dbReference type="HAMAP-Rule" id="MF_01043"/>
    </source>
</evidence>
<comment type="subunit">
    <text evidence="10">Probably interacts with PlsX.</text>
</comment>